<dbReference type="Pfam" id="PF00089">
    <property type="entry name" value="Trypsin"/>
    <property type="match status" value="3"/>
</dbReference>
<dbReference type="SMART" id="SM00020">
    <property type="entry name" value="Tryp_SPc"/>
    <property type="match status" value="1"/>
</dbReference>
<dbReference type="GO" id="GO:0006508">
    <property type="term" value="P:proteolysis"/>
    <property type="evidence" value="ECO:0007669"/>
    <property type="project" value="InterPro"/>
</dbReference>
<dbReference type="PANTHER" id="PTHR24260">
    <property type="match status" value="1"/>
</dbReference>
<feature type="domain" description="Peptidase S1" evidence="3">
    <location>
        <begin position="363"/>
        <end position="601"/>
    </location>
</feature>
<dbReference type="Proteomes" id="UP000075903">
    <property type="component" value="Unassembled WGS sequence"/>
</dbReference>
<evidence type="ECO:0000313" key="5">
    <source>
        <dbReference type="Proteomes" id="UP000075903"/>
    </source>
</evidence>
<name>A0A9I3MJD8_ANOME</name>
<comment type="similarity">
    <text evidence="1">Belongs to the peptidase S1 family. CLIP subfamily.</text>
</comment>
<sequence>MGSGLLLFWIFGSVALSHRFVLVRSENVEADYDGDRLNETTQYHPLDALLLESVEADRNEDQLNETTQYHPLDALLLETVETDRNENQLNETIQYHALDALLLEIGGINKTDFDAPIQTKLISPVSCPFNASEWEYPHIVSVVDVRKHEASCIGTLIWDDFVLTVAECITSRPIARLQIAINNPNQASCLMRKIAQTFTHPYYPQRNQAIYNIALIKLDKSVAIRLDVIPTCFWMNDKFPVDGSTDVLVVEGDMKSSRIKSSYTGHFNKTGYVTPSAKTKHNNCKPKSSKFIFAMVKKKEKNVPHLVAVSCETSATKTLMPIATLFPWITKVLQQNSTNEFLDNYINSCFDRHYDTRAFDFNVPNGNPIFDPCEAHFEKSDHQVRIVQTDDNETNNTVCYGALVQRNAVVTLAECVVNLSADELRVAFSDFSMNVRDVVVHPEFEGAGNIFVNNIAVLMLEYPVPFFSVSTGWYEDTLASEEMWISGEYKENMFPNCDPSRNETFESASVYATALQNAECLDKLAQLSWQNNNTQHLCLQVKSATALDTCNINKGAALVVSNETSNNIYGLNLLQHDCDMSKPIVAVRLSAHQRWLRSVLQTSSINIRQDLHLNERCTYPGGVEGQCAEEQDCPGAEERIPPSLAPMFCSNRSVICCPDKVQPKLNAIETEFNECENRYRHLRQSLVTQSFQSPHLVELGWEYDHFKLFDCLGYLISSRGVVTSASCVKAKFAYPNIVRNVHPTDRIVVPIESVHIHPEYNETDRSHDIALIKLSTENYMTVNLFPVCLWQSRFNEPSQRQGHLFAVLKEHECRLKPMNQQECNVISKYPTVASELCPYDPFVRSCALYYIPALKHSAVKCKFAEDDSKLCSSCINPGTPIILNDLLDDEDIPITYLYGIHGARECATKDVRFILRTAYYIDWFAKVLR</sequence>
<dbReference type="GeneID" id="121599234"/>
<evidence type="ECO:0000313" key="4">
    <source>
        <dbReference type="EnsemblMetazoa" id="AMEM019642-PA"/>
    </source>
</evidence>
<evidence type="ECO:0000259" key="3">
    <source>
        <dbReference type="PROSITE" id="PS50240"/>
    </source>
</evidence>
<organism evidence="4 5">
    <name type="scientific">Anopheles merus</name>
    <name type="common">Mosquito</name>
    <dbReference type="NCBI Taxonomy" id="30066"/>
    <lineage>
        <taxon>Eukaryota</taxon>
        <taxon>Metazoa</taxon>
        <taxon>Ecdysozoa</taxon>
        <taxon>Arthropoda</taxon>
        <taxon>Hexapoda</taxon>
        <taxon>Insecta</taxon>
        <taxon>Pterygota</taxon>
        <taxon>Neoptera</taxon>
        <taxon>Endopterygota</taxon>
        <taxon>Diptera</taxon>
        <taxon>Nematocera</taxon>
        <taxon>Culicoidea</taxon>
        <taxon>Culicidae</taxon>
        <taxon>Anophelinae</taxon>
        <taxon>Anopheles</taxon>
    </lineage>
</organism>
<dbReference type="InterPro" id="IPR051333">
    <property type="entry name" value="CLIP_Serine_Protease"/>
</dbReference>
<feature type="domain" description="Peptidase S1" evidence="3">
    <location>
        <begin position="694"/>
        <end position="929"/>
    </location>
</feature>
<protein>
    <recommendedName>
        <fullName evidence="3">Peptidase S1 domain-containing protein</fullName>
    </recommendedName>
</protein>
<dbReference type="InterPro" id="IPR001254">
    <property type="entry name" value="Trypsin_dom"/>
</dbReference>
<dbReference type="AlphaFoldDB" id="A0A9I3MJD8"/>
<dbReference type="PANTHER" id="PTHR24260:SF136">
    <property type="entry name" value="GH08193P-RELATED"/>
    <property type="match status" value="1"/>
</dbReference>
<dbReference type="InterPro" id="IPR043504">
    <property type="entry name" value="Peptidase_S1_PA_chymotrypsin"/>
</dbReference>
<dbReference type="EnsemblMetazoa" id="AMEM019642-RA">
    <property type="protein sequence ID" value="AMEM019642-PA"/>
    <property type="gene ID" value="AMEM019642"/>
</dbReference>
<keyword evidence="2" id="KW-0732">Signal</keyword>
<accession>A0A9I3MJD8</accession>
<dbReference type="GO" id="GO:0004252">
    <property type="term" value="F:serine-type endopeptidase activity"/>
    <property type="evidence" value="ECO:0007669"/>
    <property type="project" value="InterPro"/>
</dbReference>
<evidence type="ECO:0000256" key="1">
    <source>
        <dbReference type="ARBA" id="ARBA00024195"/>
    </source>
</evidence>
<reference evidence="4" key="1">
    <citation type="submission" date="2023-03" db="UniProtKB">
        <authorList>
            <consortium name="EnsemblMetazoa"/>
        </authorList>
    </citation>
    <scope>IDENTIFICATION</scope>
    <source>
        <strain evidence="4">MAF</strain>
    </source>
</reference>
<dbReference type="SUPFAM" id="SSF50494">
    <property type="entry name" value="Trypsin-like serine proteases"/>
    <property type="match status" value="3"/>
</dbReference>
<feature type="chain" id="PRO_5039942433" description="Peptidase S1 domain-containing protein" evidence="2">
    <location>
        <begin position="26"/>
        <end position="929"/>
    </location>
</feature>
<proteinExistence type="inferred from homology"/>
<evidence type="ECO:0000256" key="2">
    <source>
        <dbReference type="SAM" id="SignalP"/>
    </source>
</evidence>
<dbReference type="KEGG" id="amer:121599234"/>
<keyword evidence="5" id="KW-1185">Reference proteome</keyword>
<dbReference type="PROSITE" id="PS50240">
    <property type="entry name" value="TRYPSIN_DOM"/>
    <property type="match status" value="2"/>
</dbReference>
<dbReference type="Gene3D" id="2.40.10.10">
    <property type="entry name" value="Trypsin-like serine proteases"/>
    <property type="match status" value="3"/>
</dbReference>
<feature type="signal peptide" evidence="2">
    <location>
        <begin position="1"/>
        <end position="25"/>
    </location>
</feature>
<dbReference type="InterPro" id="IPR009003">
    <property type="entry name" value="Peptidase_S1_PA"/>
</dbReference>
<dbReference type="RefSeq" id="XP_041782825.1">
    <property type="nucleotide sequence ID" value="XM_041926891.1"/>
</dbReference>